<accession>A0A5M3T9F4</accession>
<dbReference type="InterPro" id="IPR002586">
    <property type="entry name" value="CobQ/CobB/MinD/ParA_Nub-bd_dom"/>
</dbReference>
<dbReference type="RefSeq" id="WP_014277482.1">
    <property type="nucleotide sequence ID" value="NZ_BIMW01000122.1"/>
</dbReference>
<protein>
    <recommendedName>
        <fullName evidence="1">CobQ/CobB/MinD/ParA nucleotide binding domain-containing protein</fullName>
    </recommendedName>
</protein>
<dbReference type="PANTHER" id="PTHR13696">
    <property type="entry name" value="P-LOOP CONTAINING NUCLEOSIDE TRIPHOSPHATE HYDROLASE"/>
    <property type="match status" value="1"/>
</dbReference>
<dbReference type="SUPFAM" id="SSF52540">
    <property type="entry name" value="P-loop containing nucleoside triphosphate hydrolases"/>
    <property type="match status" value="1"/>
</dbReference>
<name>A0A5M3T9F4_LIMPL</name>
<dbReference type="PANTHER" id="PTHR13696:SF52">
    <property type="entry name" value="PARA FAMILY PROTEIN CT_582"/>
    <property type="match status" value="1"/>
</dbReference>
<dbReference type="Pfam" id="PF01656">
    <property type="entry name" value="CbiA"/>
    <property type="match status" value="1"/>
</dbReference>
<dbReference type="Gene3D" id="3.40.50.300">
    <property type="entry name" value="P-loop containing nucleotide triphosphate hydrolases"/>
    <property type="match status" value="1"/>
</dbReference>
<dbReference type="GeneID" id="301683932"/>
<keyword evidence="3" id="KW-1185">Reference proteome</keyword>
<dbReference type="CDD" id="cd02042">
    <property type="entry name" value="ParAB_family"/>
    <property type="match status" value="1"/>
</dbReference>
<reference evidence="2 3" key="1">
    <citation type="journal article" date="2019" name="J Genomics">
        <title>The Draft Genome of a Hydrogen-producing Cyanobacterium, Arthrospira platensis NIES-46.</title>
        <authorList>
            <person name="Suzuki S."/>
            <person name="Yamaguchi H."/>
            <person name="Kawachi M."/>
        </authorList>
    </citation>
    <scope>NUCLEOTIDE SEQUENCE [LARGE SCALE GENOMIC DNA]</scope>
    <source>
        <strain evidence="2 3">NIES-46</strain>
    </source>
</reference>
<sequence>MPTILAIANGKGGVGKTTTAVNLAAILSSNFSTLLVDTDPQGSAMWWVEQGEMPFDVSEETNPSLLKQLRKVQQVQMIVVDTPPALKSESLAAVVQVADYLILPSQAAPMDLVALMATVRDRVAPINIDYKVLLTKVDPRSIGDAFEAQKSLRESGIPVFQNFIRSYKAHERCPLEGVSIIRSRSKNAREAASDYRRVVAELLRSLTSNPNTD</sequence>
<organism evidence="2 3">
    <name type="scientific">Limnospira platensis NIES-46</name>
    <dbReference type="NCBI Taxonomy" id="1236695"/>
    <lineage>
        <taxon>Bacteria</taxon>
        <taxon>Bacillati</taxon>
        <taxon>Cyanobacteriota</taxon>
        <taxon>Cyanophyceae</taxon>
        <taxon>Oscillatoriophycideae</taxon>
        <taxon>Oscillatoriales</taxon>
        <taxon>Sirenicapillariaceae</taxon>
        <taxon>Limnospira</taxon>
    </lineage>
</organism>
<evidence type="ECO:0000313" key="2">
    <source>
        <dbReference type="EMBL" id="GCE95065.1"/>
    </source>
</evidence>
<feature type="domain" description="CobQ/CobB/MinD/ParA nucleotide binding" evidence="1">
    <location>
        <begin position="5"/>
        <end position="178"/>
    </location>
</feature>
<proteinExistence type="predicted"/>
<evidence type="ECO:0000313" key="3">
    <source>
        <dbReference type="Proteomes" id="UP000326169"/>
    </source>
</evidence>
<comment type="caution">
    <text evidence="2">The sequence shown here is derived from an EMBL/GenBank/DDBJ whole genome shotgun (WGS) entry which is preliminary data.</text>
</comment>
<evidence type="ECO:0000259" key="1">
    <source>
        <dbReference type="Pfam" id="PF01656"/>
    </source>
</evidence>
<gene>
    <name evidence="2" type="ORF">NIES46_31260</name>
</gene>
<dbReference type="InterPro" id="IPR050678">
    <property type="entry name" value="DNA_Partitioning_ATPase"/>
</dbReference>
<dbReference type="PIRSF" id="PIRSF009320">
    <property type="entry name" value="Nuc_binding_HP_1000"/>
    <property type="match status" value="1"/>
</dbReference>
<dbReference type="EMBL" id="BIMW01000122">
    <property type="protein sequence ID" value="GCE95065.1"/>
    <property type="molecule type" value="Genomic_DNA"/>
</dbReference>
<dbReference type="InterPro" id="IPR027417">
    <property type="entry name" value="P-loop_NTPase"/>
</dbReference>
<dbReference type="Proteomes" id="UP000326169">
    <property type="component" value="Unassembled WGS sequence"/>
</dbReference>